<accession>A0AAQ3Q1Z3</accession>
<evidence type="ECO:0000256" key="2">
    <source>
        <dbReference type="SAM" id="MobiDB-lite"/>
    </source>
</evidence>
<comment type="similarity">
    <text evidence="1">Belongs to the GeBP family.</text>
</comment>
<evidence type="ECO:0000256" key="1">
    <source>
        <dbReference type="ARBA" id="ARBA00010820"/>
    </source>
</evidence>
<sequence length="452" mass="49809">MAPKRAAEPESSGSSYTSSSDEDGSREADEVSHPSVYPKKQPPQNKLSHKPPAAAAASDDDDDNDEEDDGKGDESSGDEDGDTEESSSDEESESEDEKGTNLPPPPQPKQKTPQPPSKPQQPPPKSTPASSDSGTGSSDDSDSGTDSSDEAPVLVSAPRPSRAVDPSIKPINSMPMDVSLKPDKHAASPPPPPRPSHSLKRKQEAPVRDNNHGGKKRQLFQRLWSLESEIALLNGLVECRNKKGVLPVTANEMEDFREFIRGSLQMEFTNSQLANKLRGLKKKFLTNVARRKNGADPTFSNSHDQDAFELSKKVWGVKKSTSKNNDDCDQSDGSEESPKNMRVLTRRDDTIIGEQSDPLVASRHDNTIDNETSGTAKYKSQYPFLWDMLDKMSDEPICGIAVKKAMNMLTDADAKQMEEKIKKLRQTELRQHLRRIDLSKESVKFFLDALSR</sequence>
<feature type="compositionally biased region" description="Basic and acidic residues" evidence="2">
    <location>
        <begin position="23"/>
        <end position="32"/>
    </location>
</feature>
<gene>
    <name evidence="4" type="ORF">Cni_G02218</name>
</gene>
<dbReference type="PANTHER" id="PTHR31662:SF33">
    <property type="entry name" value="DNA-BINDING STOREKEEPER PROTEIN TRANSCRIPTIONAL REGULATOR-LIKE PROTEIN"/>
    <property type="match status" value="1"/>
</dbReference>
<dbReference type="InterPro" id="IPR007592">
    <property type="entry name" value="GEBP"/>
</dbReference>
<evidence type="ECO:0000313" key="5">
    <source>
        <dbReference type="Proteomes" id="UP001327560"/>
    </source>
</evidence>
<dbReference type="EMBL" id="CP136890">
    <property type="protein sequence ID" value="WOK93520.1"/>
    <property type="molecule type" value="Genomic_DNA"/>
</dbReference>
<dbReference type="InterPro" id="IPR053932">
    <property type="entry name" value="GeBP-like_DBD"/>
</dbReference>
<dbReference type="PANTHER" id="PTHR31662">
    <property type="entry name" value="BNAANNG10740D PROTEIN-RELATED"/>
    <property type="match status" value="1"/>
</dbReference>
<protein>
    <recommendedName>
        <fullName evidence="3">Glabrous enhancer-binding protein-like DBD domain-containing protein</fullName>
    </recommendedName>
</protein>
<proteinExistence type="inferred from homology"/>
<reference evidence="4 5" key="1">
    <citation type="submission" date="2023-10" db="EMBL/GenBank/DDBJ databases">
        <title>Chromosome-scale genome assembly provides insights into flower coloration mechanisms of Canna indica.</title>
        <authorList>
            <person name="Li C."/>
        </authorList>
    </citation>
    <scope>NUCLEOTIDE SEQUENCE [LARGE SCALE GENOMIC DNA]</scope>
    <source>
        <tissue evidence="4">Flower</tissue>
    </source>
</reference>
<name>A0AAQ3Q1Z3_9LILI</name>
<dbReference type="Proteomes" id="UP001327560">
    <property type="component" value="Chromosome 1"/>
</dbReference>
<feature type="compositionally biased region" description="Low complexity" evidence="2">
    <location>
        <begin position="127"/>
        <end position="138"/>
    </location>
</feature>
<dbReference type="AlphaFoldDB" id="A0AAQ3Q1Z3"/>
<feature type="compositionally biased region" description="Acidic residues" evidence="2">
    <location>
        <begin position="139"/>
        <end position="149"/>
    </location>
</feature>
<organism evidence="4 5">
    <name type="scientific">Canna indica</name>
    <name type="common">Indian-shot</name>
    <dbReference type="NCBI Taxonomy" id="4628"/>
    <lineage>
        <taxon>Eukaryota</taxon>
        <taxon>Viridiplantae</taxon>
        <taxon>Streptophyta</taxon>
        <taxon>Embryophyta</taxon>
        <taxon>Tracheophyta</taxon>
        <taxon>Spermatophyta</taxon>
        <taxon>Magnoliopsida</taxon>
        <taxon>Liliopsida</taxon>
        <taxon>Zingiberales</taxon>
        <taxon>Cannaceae</taxon>
        <taxon>Canna</taxon>
    </lineage>
</organism>
<keyword evidence="5" id="KW-1185">Reference proteome</keyword>
<evidence type="ECO:0000259" key="3">
    <source>
        <dbReference type="Pfam" id="PF04504"/>
    </source>
</evidence>
<feature type="compositionally biased region" description="Low complexity" evidence="2">
    <location>
        <begin position="10"/>
        <end position="19"/>
    </location>
</feature>
<feature type="compositionally biased region" description="Acidic residues" evidence="2">
    <location>
        <begin position="58"/>
        <end position="96"/>
    </location>
</feature>
<feature type="compositionally biased region" description="Pro residues" evidence="2">
    <location>
        <begin position="102"/>
        <end position="126"/>
    </location>
</feature>
<feature type="compositionally biased region" description="Basic and acidic residues" evidence="2">
    <location>
        <begin position="201"/>
        <end position="212"/>
    </location>
</feature>
<feature type="domain" description="Glabrous enhancer-binding protein-like DBD" evidence="3">
    <location>
        <begin position="220"/>
        <end position="316"/>
    </location>
</feature>
<evidence type="ECO:0000313" key="4">
    <source>
        <dbReference type="EMBL" id="WOK93520.1"/>
    </source>
</evidence>
<dbReference type="GO" id="GO:0005634">
    <property type="term" value="C:nucleus"/>
    <property type="evidence" value="ECO:0007669"/>
    <property type="project" value="TreeGrafter"/>
</dbReference>
<dbReference type="Pfam" id="PF04504">
    <property type="entry name" value="GeBP-like_DBD"/>
    <property type="match status" value="1"/>
</dbReference>
<feature type="region of interest" description="Disordered" evidence="2">
    <location>
        <begin position="1"/>
        <end position="216"/>
    </location>
</feature>
<dbReference type="GO" id="GO:0006355">
    <property type="term" value="P:regulation of DNA-templated transcription"/>
    <property type="evidence" value="ECO:0007669"/>
    <property type="project" value="InterPro"/>
</dbReference>
<feature type="region of interest" description="Disordered" evidence="2">
    <location>
        <begin position="319"/>
        <end position="342"/>
    </location>
</feature>